<dbReference type="AlphaFoldDB" id="A0A0A2MCS5"/>
<sequence length="440" mass="48213">MKTENLIAVLSASVLITGVAYNSLFPSEPQTFLPTKLAVATERPAVEEKPCVFMSVMGEQSVTDYAQYKNDSKTSSAIDKGEKWLVDAQNNDGGWGAGSHSNQGEMNPHAVSSDPATTAMASMALYRMGYSIEKGKYKTQLKHALDFLLSEVEKNKNSEFITQVRGTQIQTKLGQNIDAALTLQFLNQVVPTLSDRNLKKRVENAIQICVDKVEQSYDPNGKVSGAGWAGVLQSSFANAGLEQASKNKNIKVNKEKIAAARNYQKSNYDADAKTAKTEDGAGIMLYAVSSSVRGSAGEAKEAEELFEKAKAEGKIDRRAEMNRENLEKIGVTREKAASYEVASKVYKAAKVQAMDDNVMNGFGNNGGEEFMSFLQTGESLIVKKDNDWKHWYNNVSGKIIKIQNENGSWNGHHCITSPVFCTATCLLILTIENDIKTLQQ</sequence>
<feature type="domain" description="Squalene cyclase C-terminal" evidence="1">
    <location>
        <begin position="71"/>
        <end position="131"/>
    </location>
</feature>
<gene>
    <name evidence="2" type="ORF">Q764_09175</name>
</gene>
<protein>
    <recommendedName>
        <fullName evidence="1">Squalene cyclase C-terminal domain-containing protein</fullName>
    </recommendedName>
</protein>
<dbReference type="RefSeq" id="WP_026980493.1">
    <property type="nucleotide sequence ID" value="NZ_AUCZ01000009.1"/>
</dbReference>
<dbReference type="eggNOG" id="COG1657">
    <property type="taxonomic scope" value="Bacteria"/>
</dbReference>
<evidence type="ECO:0000313" key="2">
    <source>
        <dbReference type="EMBL" id="KGO89228.1"/>
    </source>
</evidence>
<reference evidence="2 3" key="1">
    <citation type="submission" date="2013-09" db="EMBL/GenBank/DDBJ databases">
        <authorList>
            <person name="Zeng Z."/>
            <person name="Chen C."/>
        </authorList>
    </citation>
    <scope>NUCLEOTIDE SEQUENCE [LARGE SCALE GENOMIC DNA]</scope>
    <source>
        <strain evidence="2 3">GH29-5</strain>
    </source>
</reference>
<dbReference type="EMBL" id="JRLW01000010">
    <property type="protein sequence ID" value="KGO89228.1"/>
    <property type="molecule type" value="Genomic_DNA"/>
</dbReference>
<dbReference type="Proteomes" id="UP000030121">
    <property type="component" value="Unassembled WGS sequence"/>
</dbReference>
<proteinExistence type="predicted"/>
<organism evidence="2 3">
    <name type="scientific">Flavobacterium suncheonense GH29-5 = DSM 17707</name>
    <dbReference type="NCBI Taxonomy" id="1121899"/>
    <lineage>
        <taxon>Bacteria</taxon>
        <taxon>Pseudomonadati</taxon>
        <taxon>Bacteroidota</taxon>
        <taxon>Flavobacteriia</taxon>
        <taxon>Flavobacteriales</taxon>
        <taxon>Flavobacteriaceae</taxon>
        <taxon>Flavobacterium</taxon>
    </lineage>
</organism>
<evidence type="ECO:0000259" key="1">
    <source>
        <dbReference type="Pfam" id="PF13243"/>
    </source>
</evidence>
<dbReference type="STRING" id="1121899.GCA_000430025_02064"/>
<evidence type="ECO:0000313" key="3">
    <source>
        <dbReference type="Proteomes" id="UP000030121"/>
    </source>
</evidence>
<dbReference type="InterPro" id="IPR008930">
    <property type="entry name" value="Terpenoid_cyclase/PrenylTrfase"/>
</dbReference>
<dbReference type="SUPFAM" id="SSF48239">
    <property type="entry name" value="Terpenoid cyclases/Protein prenyltransferases"/>
    <property type="match status" value="1"/>
</dbReference>
<dbReference type="Pfam" id="PF13243">
    <property type="entry name" value="SQHop_cyclase_C"/>
    <property type="match status" value="1"/>
</dbReference>
<keyword evidence="3" id="KW-1185">Reference proteome</keyword>
<dbReference type="OrthoDB" id="1408612at2"/>
<name>A0A0A2MCS5_9FLAO</name>
<accession>A0A0A2MCS5</accession>
<dbReference type="InterPro" id="IPR032696">
    <property type="entry name" value="SQ_cyclase_C"/>
</dbReference>
<comment type="caution">
    <text evidence="2">The sequence shown here is derived from an EMBL/GenBank/DDBJ whole genome shotgun (WGS) entry which is preliminary data.</text>
</comment>
<dbReference type="Gene3D" id="1.50.10.20">
    <property type="match status" value="1"/>
</dbReference>